<proteinExistence type="predicted"/>
<keyword evidence="2" id="KW-1185">Reference proteome</keyword>
<evidence type="ECO:0000313" key="1">
    <source>
        <dbReference type="EMBL" id="MBB5339248.1"/>
    </source>
</evidence>
<dbReference type="EMBL" id="JACHEA010000001">
    <property type="protein sequence ID" value="MBB5339248.1"/>
    <property type="molecule type" value="Genomic_DNA"/>
</dbReference>
<accession>A0ACC5NXC4</accession>
<gene>
    <name evidence="1" type="ORF">HDF13_001581</name>
</gene>
<protein>
    <submittedName>
        <fullName evidence="1">Peptidoglycan/LPS O-acetylase OafA/YrhL</fullName>
    </submittedName>
</protein>
<organism evidence="1 2">
    <name type="scientific">Tunturiibacter gelidiferens</name>
    <dbReference type="NCBI Taxonomy" id="3069689"/>
    <lineage>
        <taxon>Bacteria</taxon>
        <taxon>Pseudomonadati</taxon>
        <taxon>Acidobacteriota</taxon>
        <taxon>Terriglobia</taxon>
        <taxon>Terriglobales</taxon>
        <taxon>Acidobacteriaceae</taxon>
        <taxon>Tunturiibacter</taxon>
    </lineage>
</organism>
<dbReference type="Proteomes" id="UP000569005">
    <property type="component" value="Unassembled WGS sequence"/>
</dbReference>
<sequence length="79" mass="9414">MHYALQHMVPKPDANTKPKQRRSRWVLLLLLPYLGLCFPIVYARSTPALWGFPFFYWYQFAWVILASVLLAIVYRKLKT</sequence>
<name>A0ACC5NXC4_9BACT</name>
<reference evidence="1" key="1">
    <citation type="submission" date="2020-08" db="EMBL/GenBank/DDBJ databases">
        <title>Genomic Encyclopedia of Type Strains, Phase IV (KMG-V): Genome sequencing to study the core and pangenomes of soil and plant-associated prokaryotes.</title>
        <authorList>
            <person name="Whitman W."/>
        </authorList>
    </citation>
    <scope>NUCLEOTIDE SEQUENCE</scope>
    <source>
        <strain evidence="1">M8UP15</strain>
    </source>
</reference>
<evidence type="ECO:0000313" key="2">
    <source>
        <dbReference type="Proteomes" id="UP000569005"/>
    </source>
</evidence>
<comment type="caution">
    <text evidence="1">The sequence shown here is derived from an EMBL/GenBank/DDBJ whole genome shotgun (WGS) entry which is preliminary data.</text>
</comment>